<gene>
    <name evidence="2" type="ORF">JYU14_04520</name>
</gene>
<organism evidence="2 3">
    <name type="scientific">Simkania negevensis</name>
    <dbReference type="NCBI Taxonomy" id="83561"/>
    <lineage>
        <taxon>Bacteria</taxon>
        <taxon>Pseudomonadati</taxon>
        <taxon>Chlamydiota</taxon>
        <taxon>Chlamydiia</taxon>
        <taxon>Parachlamydiales</taxon>
        <taxon>Simkaniaceae</taxon>
        <taxon>Simkania</taxon>
    </lineage>
</organism>
<reference evidence="2 3" key="1">
    <citation type="submission" date="2021-02" db="EMBL/GenBank/DDBJ databases">
        <title>Activity-based single-cell genomes from oceanic crustal fluid captures similar information to metagenomic and metatranscriptomic surveys with orders of magnitude less sampling.</title>
        <authorList>
            <person name="D'Angelo T.S."/>
            <person name="Orcutt B.N."/>
        </authorList>
    </citation>
    <scope>NUCLEOTIDE SEQUENCE [LARGE SCALE GENOMIC DNA]</scope>
    <source>
        <strain evidence="2">AH-315-G07</strain>
    </source>
</reference>
<comment type="caution">
    <text evidence="2">The sequence shown here is derived from an EMBL/GenBank/DDBJ whole genome shotgun (WGS) entry which is preliminary data.</text>
</comment>
<accession>A0ABS3AUR2</accession>
<evidence type="ECO:0000313" key="3">
    <source>
        <dbReference type="Proteomes" id="UP000722121"/>
    </source>
</evidence>
<evidence type="ECO:0000313" key="2">
    <source>
        <dbReference type="EMBL" id="MBN4067328.1"/>
    </source>
</evidence>
<protein>
    <submittedName>
        <fullName evidence="2">Uncharacterized protein</fullName>
    </submittedName>
</protein>
<dbReference type="Proteomes" id="UP000722121">
    <property type="component" value="Unassembled WGS sequence"/>
</dbReference>
<dbReference type="EMBL" id="JAFITR010000112">
    <property type="protein sequence ID" value="MBN4067328.1"/>
    <property type="molecule type" value="Genomic_DNA"/>
</dbReference>
<keyword evidence="1" id="KW-0812">Transmembrane</keyword>
<evidence type="ECO:0000256" key="1">
    <source>
        <dbReference type="SAM" id="Phobius"/>
    </source>
</evidence>
<keyword evidence="1" id="KW-1133">Transmembrane helix</keyword>
<keyword evidence="1" id="KW-0472">Membrane</keyword>
<keyword evidence="3" id="KW-1185">Reference proteome</keyword>
<feature type="transmembrane region" description="Helical" evidence="1">
    <location>
        <begin position="12"/>
        <end position="35"/>
    </location>
</feature>
<feature type="transmembrane region" description="Helical" evidence="1">
    <location>
        <begin position="47"/>
        <end position="68"/>
    </location>
</feature>
<name>A0ABS3AUR2_9BACT</name>
<sequence length="203" mass="23906">MQHPTITKKDRWMILVTILLAIAFTIPIPNFLSIMYPIFNGSLMRSFFFPAAMIMWIIPFAIYFSLSIKGKVEIRGRLIEQELRKIKRWSKQRQIISYITFYEKKDEDNKKQGTVWSIANNNKYPWTGARFFIERKDDSGIESESHTLGSVQNDHKITVQSAILDKPGVRWRVMVLAKEGFHVELPNKERRRTFDPKRLSARL</sequence>
<proteinExistence type="predicted"/>